<organism evidence="1">
    <name type="scientific">Siphoviridae sp. ctFRY1</name>
    <dbReference type="NCBI Taxonomy" id="2827820"/>
    <lineage>
        <taxon>Viruses</taxon>
        <taxon>Duplodnaviria</taxon>
        <taxon>Heunggongvirae</taxon>
        <taxon>Uroviricota</taxon>
        <taxon>Caudoviricetes</taxon>
    </lineage>
</organism>
<name>A0A8S5STL4_9CAUD</name>
<proteinExistence type="predicted"/>
<reference evidence="1" key="1">
    <citation type="journal article" date="2021" name="Proc. Natl. Acad. Sci. U.S.A.">
        <title>A Catalog of Tens of Thousands of Viruses from Human Metagenomes Reveals Hidden Associations with Chronic Diseases.</title>
        <authorList>
            <person name="Tisza M.J."/>
            <person name="Buck C.B."/>
        </authorList>
    </citation>
    <scope>NUCLEOTIDE SEQUENCE</scope>
    <source>
        <strain evidence="1">CtFRY1</strain>
    </source>
</reference>
<dbReference type="EMBL" id="BK032676">
    <property type="protein sequence ID" value="DAF54296.1"/>
    <property type="molecule type" value="Genomic_DNA"/>
</dbReference>
<evidence type="ECO:0000313" key="1">
    <source>
        <dbReference type="EMBL" id="DAF54296.1"/>
    </source>
</evidence>
<dbReference type="PROSITE" id="PS51257">
    <property type="entry name" value="PROKAR_LIPOPROTEIN"/>
    <property type="match status" value="1"/>
</dbReference>
<keyword evidence="1" id="KW-0449">Lipoprotein</keyword>
<accession>A0A8S5STL4</accession>
<protein>
    <submittedName>
        <fullName evidence="1">Prokaryotic membrane lipoprotein lipid attachment site</fullName>
    </submittedName>
</protein>
<sequence length="76" mass="8221">MSRVLIAIIVSLMLTACGSSNVPLMPLTESAIKPPCKFEPPSEDPDEDLAIDVRNMKCGAELRAQVLDLQELIKGP</sequence>